<proteinExistence type="predicted"/>
<comment type="caution">
    <text evidence="2">The sequence shown here is derived from an EMBL/GenBank/DDBJ whole genome shotgun (WGS) entry which is preliminary data.</text>
</comment>
<dbReference type="AlphaFoldDB" id="A0AAE3YRB4"/>
<gene>
    <name evidence="2" type="ORF">J2S41_004033</name>
</gene>
<dbReference type="Proteomes" id="UP001183643">
    <property type="component" value="Unassembled WGS sequence"/>
</dbReference>
<accession>A0AAE3YRB4</accession>
<dbReference type="EMBL" id="JAVDYB010000001">
    <property type="protein sequence ID" value="MDR7277255.1"/>
    <property type="molecule type" value="Genomic_DNA"/>
</dbReference>
<evidence type="ECO:0000313" key="3">
    <source>
        <dbReference type="Proteomes" id="UP001183643"/>
    </source>
</evidence>
<organism evidence="2 3">
    <name type="scientific">Catenuloplanes atrovinosus</name>
    <dbReference type="NCBI Taxonomy" id="137266"/>
    <lineage>
        <taxon>Bacteria</taxon>
        <taxon>Bacillati</taxon>
        <taxon>Actinomycetota</taxon>
        <taxon>Actinomycetes</taxon>
        <taxon>Micromonosporales</taxon>
        <taxon>Micromonosporaceae</taxon>
        <taxon>Catenuloplanes</taxon>
    </lineage>
</organism>
<keyword evidence="3" id="KW-1185">Reference proteome</keyword>
<feature type="compositionally biased region" description="Basic and acidic residues" evidence="1">
    <location>
        <begin position="82"/>
        <end position="106"/>
    </location>
</feature>
<protein>
    <submittedName>
        <fullName evidence="2">Uncharacterized protein</fullName>
    </submittedName>
</protein>
<name>A0AAE3YRB4_9ACTN</name>
<feature type="region of interest" description="Disordered" evidence="1">
    <location>
        <begin position="62"/>
        <end position="106"/>
    </location>
</feature>
<sequence>MGLVDDEQTEPKFSGQLQSPERAERGHGDTTVSDPPRQIIGAFGAVELDRGQRAVGVDLVQPVQHAAGRDHDQAPQPAGAGEVRDDGDRFDRLAEPHFVAEDRASA</sequence>
<evidence type="ECO:0000256" key="1">
    <source>
        <dbReference type="SAM" id="MobiDB-lite"/>
    </source>
</evidence>
<evidence type="ECO:0000313" key="2">
    <source>
        <dbReference type="EMBL" id="MDR7277255.1"/>
    </source>
</evidence>
<reference evidence="2" key="1">
    <citation type="submission" date="2023-07" db="EMBL/GenBank/DDBJ databases">
        <title>Sequencing the genomes of 1000 actinobacteria strains.</title>
        <authorList>
            <person name="Klenk H.-P."/>
        </authorList>
    </citation>
    <scope>NUCLEOTIDE SEQUENCE</scope>
    <source>
        <strain evidence="2">DSM 44707</strain>
    </source>
</reference>
<feature type="region of interest" description="Disordered" evidence="1">
    <location>
        <begin position="1"/>
        <end position="37"/>
    </location>
</feature>